<name>A0AAD5ZE40_9POAL</name>
<dbReference type="FunFam" id="3.20.20.80:FF:000010">
    <property type="entry name" value="glucan endo-1,3-beta-glucosidase, basic"/>
    <property type="match status" value="1"/>
</dbReference>
<dbReference type="InterPro" id="IPR044965">
    <property type="entry name" value="Glyco_hydro_17_plant"/>
</dbReference>
<sequence>MQTANQYFYNDDNKSFVIAGVESIGVCYGNNGKDLPSPSEVATLYQKYGIHAMRLYSPDPNILNAFKNTGIEVMVDVPNELLGQLADSSAAAKWVHDNILAYLPGISFKYIAVGNEMDDKYANCILPAMSKIYDAICSAGLKGKIMVSTAVRFDVFTNTSPPKNAVFSKPYMEPIINFLANTGAPLLVNVYPYFSYQDNSHQIPLDYALFTSTKPNQDGYQNLFDAMVDSVYYAIEKTGHSQVGVVVSESGWPSYGGVDTTQGNAQMYNQNLIKHVPKGTPKKPWNLETYIFAMFNENGKSGAEVERHFGLFYPNQSPVYAISFN</sequence>
<dbReference type="Proteomes" id="UP001210211">
    <property type="component" value="Unassembled WGS sequence"/>
</dbReference>
<evidence type="ECO:0000256" key="4">
    <source>
        <dbReference type="RuleBase" id="RU004335"/>
    </source>
</evidence>
<accession>A0AAD5ZE40</accession>
<dbReference type="SUPFAM" id="SSF51445">
    <property type="entry name" value="(Trans)glycosidases"/>
    <property type="match status" value="1"/>
</dbReference>
<dbReference type="Pfam" id="PF00332">
    <property type="entry name" value="Glyco_hydro_17"/>
    <property type="match status" value="1"/>
</dbReference>
<dbReference type="InterPro" id="IPR017853">
    <property type="entry name" value="GH"/>
</dbReference>
<gene>
    <name evidence="6" type="ORF">LUZ61_020856</name>
</gene>
<dbReference type="PROSITE" id="PS00587">
    <property type="entry name" value="GLYCOSYL_HYDROL_F17"/>
    <property type="match status" value="1"/>
</dbReference>
<organism evidence="6 7">
    <name type="scientific">Rhynchospora tenuis</name>
    <dbReference type="NCBI Taxonomy" id="198213"/>
    <lineage>
        <taxon>Eukaryota</taxon>
        <taxon>Viridiplantae</taxon>
        <taxon>Streptophyta</taxon>
        <taxon>Embryophyta</taxon>
        <taxon>Tracheophyta</taxon>
        <taxon>Spermatophyta</taxon>
        <taxon>Magnoliopsida</taxon>
        <taxon>Liliopsida</taxon>
        <taxon>Poales</taxon>
        <taxon>Cyperaceae</taxon>
        <taxon>Cyperoideae</taxon>
        <taxon>Rhynchosporeae</taxon>
        <taxon>Rhynchospora</taxon>
    </lineage>
</organism>
<evidence type="ECO:0000256" key="3">
    <source>
        <dbReference type="ARBA" id="ARBA00023295"/>
    </source>
</evidence>
<dbReference type="GO" id="GO:0005975">
    <property type="term" value="P:carbohydrate metabolic process"/>
    <property type="evidence" value="ECO:0007669"/>
    <property type="project" value="InterPro"/>
</dbReference>
<dbReference type="PANTHER" id="PTHR32227">
    <property type="entry name" value="GLUCAN ENDO-1,3-BETA-GLUCOSIDASE BG1-RELATED-RELATED"/>
    <property type="match status" value="1"/>
</dbReference>
<comment type="caution">
    <text evidence="6">The sequence shown here is derived from an EMBL/GenBank/DDBJ whole genome shotgun (WGS) entry which is preliminary data.</text>
</comment>
<evidence type="ECO:0000313" key="6">
    <source>
        <dbReference type="EMBL" id="KAJ3691692.1"/>
    </source>
</evidence>
<dbReference type="EMBL" id="JAMRDG010000002">
    <property type="protein sequence ID" value="KAJ3691692.1"/>
    <property type="molecule type" value="Genomic_DNA"/>
</dbReference>
<comment type="similarity">
    <text evidence="1 4">Belongs to the glycosyl hydrolase 17 family.</text>
</comment>
<proteinExistence type="inferred from homology"/>
<reference evidence="6 7" key="1">
    <citation type="journal article" date="2022" name="Cell">
        <title>Repeat-based holocentromeres influence genome architecture and karyotype evolution.</title>
        <authorList>
            <person name="Hofstatter P.G."/>
            <person name="Thangavel G."/>
            <person name="Lux T."/>
            <person name="Neumann P."/>
            <person name="Vondrak T."/>
            <person name="Novak P."/>
            <person name="Zhang M."/>
            <person name="Costa L."/>
            <person name="Castellani M."/>
            <person name="Scott A."/>
            <person name="Toegelov H."/>
            <person name="Fuchs J."/>
            <person name="Mata-Sucre Y."/>
            <person name="Dias Y."/>
            <person name="Vanzela A.L.L."/>
            <person name="Huettel B."/>
            <person name="Almeida C.C.S."/>
            <person name="Simkova H."/>
            <person name="Souza G."/>
            <person name="Pedrosa-Harand A."/>
            <person name="Macas J."/>
            <person name="Mayer K.F.X."/>
            <person name="Houben A."/>
            <person name="Marques A."/>
        </authorList>
    </citation>
    <scope>NUCLEOTIDE SEQUENCE [LARGE SCALE GENOMIC DNA]</scope>
    <source>
        <strain evidence="6">RhyTen1mFocal</strain>
    </source>
</reference>
<protein>
    <submittedName>
        <fullName evidence="6">Uncharacterized protein</fullName>
    </submittedName>
</protein>
<dbReference type="GO" id="GO:0042973">
    <property type="term" value="F:glucan endo-1,3-beta-D-glucosidase activity"/>
    <property type="evidence" value="ECO:0007669"/>
    <property type="project" value="UniProtKB-ARBA"/>
</dbReference>
<evidence type="ECO:0000313" key="7">
    <source>
        <dbReference type="Proteomes" id="UP001210211"/>
    </source>
</evidence>
<dbReference type="InterPro" id="IPR000490">
    <property type="entry name" value="Glyco_hydro_17"/>
</dbReference>
<evidence type="ECO:0000256" key="1">
    <source>
        <dbReference type="ARBA" id="ARBA00008773"/>
    </source>
</evidence>
<dbReference type="AlphaFoldDB" id="A0AAD5ZE40"/>
<keyword evidence="2 5" id="KW-0378">Hydrolase</keyword>
<keyword evidence="7" id="KW-1185">Reference proteome</keyword>
<dbReference type="Gene3D" id="3.20.20.80">
    <property type="entry name" value="Glycosidases"/>
    <property type="match status" value="1"/>
</dbReference>
<keyword evidence="3 5" id="KW-0326">Glycosidase</keyword>
<evidence type="ECO:0000256" key="2">
    <source>
        <dbReference type="ARBA" id="ARBA00022801"/>
    </source>
</evidence>
<evidence type="ECO:0000256" key="5">
    <source>
        <dbReference type="RuleBase" id="RU004336"/>
    </source>
</evidence>